<evidence type="ECO:0000256" key="2">
    <source>
        <dbReference type="ARBA" id="ARBA00007400"/>
    </source>
</evidence>
<dbReference type="AlphaFoldDB" id="A0A6F9Y6N1"/>
<evidence type="ECO:0000259" key="8">
    <source>
        <dbReference type="Pfam" id="PF01757"/>
    </source>
</evidence>
<keyword evidence="5 7" id="KW-1133">Transmembrane helix</keyword>
<comment type="caution">
    <text evidence="9">The sequence shown here is derived from an EMBL/GenBank/DDBJ whole genome shotgun (WGS) entry which is preliminary data.</text>
</comment>
<dbReference type="GO" id="GO:0016413">
    <property type="term" value="F:O-acetyltransferase activity"/>
    <property type="evidence" value="ECO:0007669"/>
    <property type="project" value="TreeGrafter"/>
</dbReference>
<dbReference type="Proteomes" id="UP000494160">
    <property type="component" value="Unassembled WGS sequence"/>
</dbReference>
<evidence type="ECO:0000256" key="1">
    <source>
        <dbReference type="ARBA" id="ARBA00004651"/>
    </source>
</evidence>
<accession>A0A6F9Y6N1</accession>
<feature type="transmembrane region" description="Helical" evidence="7">
    <location>
        <begin position="249"/>
        <end position="269"/>
    </location>
</feature>
<keyword evidence="3" id="KW-1003">Cell membrane</keyword>
<feature type="transmembrane region" description="Helical" evidence="7">
    <location>
        <begin position="302"/>
        <end position="327"/>
    </location>
</feature>
<dbReference type="PANTHER" id="PTHR40074">
    <property type="entry name" value="O-ACETYLTRANSFERASE WECH"/>
    <property type="match status" value="1"/>
</dbReference>
<name>A0A6F9Y6N1_9LACO</name>
<evidence type="ECO:0000256" key="5">
    <source>
        <dbReference type="ARBA" id="ARBA00022989"/>
    </source>
</evidence>
<comment type="similarity">
    <text evidence="2">Belongs to the acyltransferase 3 family.</text>
</comment>
<feature type="transmembrane region" description="Helical" evidence="7">
    <location>
        <begin position="92"/>
        <end position="110"/>
    </location>
</feature>
<dbReference type="PANTHER" id="PTHR40074:SF2">
    <property type="entry name" value="O-ACETYLTRANSFERASE WECH"/>
    <property type="match status" value="1"/>
</dbReference>
<evidence type="ECO:0000256" key="4">
    <source>
        <dbReference type="ARBA" id="ARBA00022692"/>
    </source>
</evidence>
<keyword evidence="4 7" id="KW-0812">Transmembrane</keyword>
<dbReference type="GO" id="GO:0009246">
    <property type="term" value="P:enterobacterial common antigen biosynthetic process"/>
    <property type="evidence" value="ECO:0007669"/>
    <property type="project" value="TreeGrafter"/>
</dbReference>
<keyword evidence="9" id="KW-0808">Transferase</keyword>
<protein>
    <submittedName>
        <fullName evidence="9">Acyltransferase</fullName>
    </submittedName>
</protein>
<dbReference type="RefSeq" id="WP_172577648.1">
    <property type="nucleotide sequence ID" value="NZ_BLAP01000065.1"/>
</dbReference>
<feature type="transmembrane region" description="Helical" evidence="7">
    <location>
        <begin position="135"/>
        <end position="153"/>
    </location>
</feature>
<evidence type="ECO:0000256" key="6">
    <source>
        <dbReference type="ARBA" id="ARBA00023136"/>
    </source>
</evidence>
<feature type="domain" description="Acyltransferase 3" evidence="8">
    <location>
        <begin position="17"/>
        <end position="327"/>
    </location>
</feature>
<organism evidence="9">
    <name type="scientific">Ligilactobacillus agilis</name>
    <dbReference type="NCBI Taxonomy" id="1601"/>
    <lineage>
        <taxon>Bacteria</taxon>
        <taxon>Bacillati</taxon>
        <taxon>Bacillota</taxon>
        <taxon>Bacilli</taxon>
        <taxon>Lactobacillales</taxon>
        <taxon>Lactobacillaceae</taxon>
        <taxon>Ligilactobacillus</taxon>
    </lineage>
</organism>
<keyword evidence="6 7" id="KW-0472">Membrane</keyword>
<reference evidence="9" key="1">
    <citation type="submission" date="2019-10" db="EMBL/GenBank/DDBJ databases">
        <title>Lactobacillus agilis SN811 Whole Genome Sequencing Project.</title>
        <authorList>
            <person name="Suzuki S."/>
            <person name="Endo A."/>
            <person name="Maeno S."/>
            <person name="Shiwa Y."/>
            <person name="Matsutani M."/>
            <person name="Kajikawa A."/>
        </authorList>
    </citation>
    <scope>NUCLEOTIDE SEQUENCE</scope>
    <source>
        <strain evidence="9">SN811</strain>
    </source>
</reference>
<feature type="transmembrane region" description="Helical" evidence="7">
    <location>
        <begin position="50"/>
        <end position="72"/>
    </location>
</feature>
<dbReference type="InterPro" id="IPR002656">
    <property type="entry name" value="Acyl_transf_3_dom"/>
</dbReference>
<dbReference type="EMBL" id="BLAP01000065">
    <property type="protein sequence ID" value="GET13132.1"/>
    <property type="molecule type" value="Genomic_DNA"/>
</dbReference>
<keyword evidence="9" id="KW-0012">Acyltransferase</keyword>
<proteinExistence type="inferred from homology"/>
<feature type="transmembrane region" description="Helical" evidence="7">
    <location>
        <begin position="165"/>
        <end position="182"/>
    </location>
</feature>
<dbReference type="Pfam" id="PF01757">
    <property type="entry name" value="Acyl_transf_3"/>
    <property type="match status" value="1"/>
</dbReference>
<gene>
    <name evidence="9" type="ORF">SN811_16320</name>
</gene>
<dbReference type="GO" id="GO:0005886">
    <property type="term" value="C:plasma membrane"/>
    <property type="evidence" value="ECO:0007669"/>
    <property type="project" value="UniProtKB-SubCell"/>
</dbReference>
<feature type="transmembrane region" description="Helical" evidence="7">
    <location>
        <begin position="12"/>
        <end position="30"/>
    </location>
</feature>
<feature type="transmembrane region" description="Helical" evidence="7">
    <location>
        <begin position="188"/>
        <end position="208"/>
    </location>
</feature>
<evidence type="ECO:0000256" key="3">
    <source>
        <dbReference type="ARBA" id="ARBA00022475"/>
    </source>
</evidence>
<comment type="subcellular location">
    <subcellularLocation>
        <location evidence="1">Cell membrane</location>
        <topology evidence="1">Multi-pass membrane protein</topology>
    </subcellularLocation>
</comment>
<evidence type="ECO:0000313" key="9">
    <source>
        <dbReference type="EMBL" id="GET13132.1"/>
    </source>
</evidence>
<feature type="transmembrane region" description="Helical" evidence="7">
    <location>
        <begin position="220"/>
        <end position="237"/>
    </location>
</feature>
<sequence>MKAFWGDLSRFRSELFGLSIIEILIFHFFENYFNSGRLSSSFLTVLGKDYYLVFGAIGVEIFLFLSGMGLYYSLNRTTSGKVAFYKRRFKRILPSFLPVAVIYYVWLNFIKTDAGIYGFIKGISFFNLFRIHDTTYWFIFLIFVMYILFPYLYQLLRGNNGKRKLNLVLVLVIWVAICYLLITLNFKIFMNIEIFMFRIPIFILGIYFGKAIMDNRKLSLFDLVLLCVIAVLKFVFIHDSIVPIKGRIIASFWMFPVIFLCIIFIKMVIIRIKWLDQFIKFTGSISLELYIIHVSLREIFNAYGFSMAILWHYLVMVCLTYVLAILLKVTQDKIVLHSIK</sequence>
<evidence type="ECO:0000256" key="7">
    <source>
        <dbReference type="SAM" id="Phobius"/>
    </source>
</evidence>